<dbReference type="Gene3D" id="3.30.420.10">
    <property type="entry name" value="Ribonuclease H-like superfamily/Ribonuclease H"/>
    <property type="match status" value="1"/>
</dbReference>
<dbReference type="CDD" id="cd02846">
    <property type="entry name" value="PAZ_argonaute_like"/>
    <property type="match status" value="1"/>
</dbReference>
<dbReference type="SMART" id="SM00950">
    <property type="entry name" value="Piwi"/>
    <property type="match status" value="1"/>
</dbReference>
<name>A0A2H2ZG77_TRIPA</name>
<dbReference type="Gene3D" id="3.40.50.2300">
    <property type="match status" value="1"/>
</dbReference>
<dbReference type="InterPro" id="IPR032472">
    <property type="entry name" value="ArgoL2"/>
</dbReference>
<feature type="region of interest" description="Disordered" evidence="1">
    <location>
        <begin position="230"/>
        <end position="263"/>
    </location>
</feature>
<dbReference type="InterPro" id="IPR003100">
    <property type="entry name" value="PAZ_dom"/>
</dbReference>
<dbReference type="Gene3D" id="2.170.260.10">
    <property type="entry name" value="paz domain"/>
    <property type="match status" value="1"/>
</dbReference>
<organism evidence="3 4">
    <name type="scientific">Trichoderma parareesei</name>
    <name type="common">Filamentous fungus</name>
    <dbReference type="NCBI Taxonomy" id="858221"/>
    <lineage>
        <taxon>Eukaryota</taxon>
        <taxon>Fungi</taxon>
        <taxon>Dikarya</taxon>
        <taxon>Ascomycota</taxon>
        <taxon>Pezizomycotina</taxon>
        <taxon>Sordariomycetes</taxon>
        <taxon>Hypocreomycetidae</taxon>
        <taxon>Hypocreales</taxon>
        <taxon>Hypocreaceae</taxon>
        <taxon>Trichoderma</taxon>
    </lineage>
</organism>
<dbReference type="InterPro" id="IPR032474">
    <property type="entry name" value="Argonaute_N"/>
</dbReference>
<proteinExistence type="predicted"/>
<evidence type="ECO:0000256" key="1">
    <source>
        <dbReference type="SAM" id="MobiDB-lite"/>
    </source>
</evidence>
<dbReference type="InterPro" id="IPR014811">
    <property type="entry name" value="ArgoL1"/>
</dbReference>
<dbReference type="InterPro" id="IPR036397">
    <property type="entry name" value="RNaseH_sf"/>
</dbReference>
<dbReference type="InterPro" id="IPR012337">
    <property type="entry name" value="RNaseH-like_sf"/>
</dbReference>
<feature type="region of interest" description="Disordered" evidence="1">
    <location>
        <begin position="168"/>
        <end position="187"/>
    </location>
</feature>
<evidence type="ECO:0000313" key="4">
    <source>
        <dbReference type="Proteomes" id="UP000219286"/>
    </source>
</evidence>
<dbReference type="SUPFAM" id="SSF101690">
    <property type="entry name" value="PAZ domain"/>
    <property type="match status" value="1"/>
</dbReference>
<feature type="compositionally biased region" description="Gly residues" evidence="1">
    <location>
        <begin position="93"/>
        <end position="113"/>
    </location>
</feature>
<dbReference type="Proteomes" id="UP000219286">
    <property type="component" value="Unassembled WGS sequence"/>
</dbReference>
<accession>A0A2H2ZG77</accession>
<dbReference type="Pfam" id="PF16488">
    <property type="entry name" value="ArgoL2"/>
    <property type="match status" value="1"/>
</dbReference>
<dbReference type="InterPro" id="IPR036085">
    <property type="entry name" value="PAZ_dom_sf"/>
</dbReference>
<dbReference type="Pfam" id="PF08699">
    <property type="entry name" value="ArgoL1"/>
    <property type="match status" value="1"/>
</dbReference>
<sequence>MADRGNRGNRGGGSRGGDRGRGGGRGRGGDRGDYGGGRGRGGYDRGDFGGGRGRGGDRGDYGGGRGRGGDYGGGRGRGGDYGGGRGGGDRGGFRGGFSGFRGDGPRGGRGGGRGGRRDASPGISKVFGYDGAVPPPDAQITQLENQIVARQSASLATITKQMAAMSVKGKGGKVGGAGGGKSETPMNDRLPARPAFGTQGKPVVLWANYFRINVNKDSFFKYTFDVKKRSRKPTSSKQEPEQGGKAASKPAGDAPESDEPDQGREVKGRALFFAIKAALAKLLAQDKTLVAATEFKSQLITLKKIDLTENPLEVEVPRDEGGDLIDTYLVQFHGPADIDVGDMKKYLTSMIDAPGTADEVSFPRYPEVVDALNIILGYGPRSDFHKTATVGSSRFFPLGNDKVIEQLTQNWRALTAARGYFQSARLATGRTLLNVNVTHGVFSLAGRLTEIFDSLGLKAAYQDKSQGWKLRAFAKFLPKTRVWVTMKTSEGKTFRRSKSIRSLASSFEIKVKGRGMAHPPKFDGGMEYAGPKNVQFWMDGDKGKGGRYVTVFDYFRQKYNITPGDYPLLDVGTEQKPFNYVPAEMIEIQPGQSVKAALTMEETTAMLDFACRSPYSNALSISTASRKVLGLDDAALGKFGVSVDKQLLTVQGRILKAPTVSYNSIGTDGRPKNADVSPLNGSWNMRAVRVLKSGTKIQRWCWVNVSTPRQRPFLVDGSVVDQFGEFLVNMGIAINKSPIPPKTQHVTLDVNDSETDKTLHRMFTWLEEQKIDLMVFILAEKDSTGLYSKIKAFGDCGYGIHTSCLVGRNFAKASPAYFANVGLKINLKAGGTNHKLREESSLVKEGKSMIVGYDVTHPTNMSIKKGNEPPSLVGFVSSIDRDLGQWPALAWEQTSKQEMVTERLADVFKTRLDTWSDHNKGQLPDSIIIYRDGVSEGQFSQVLDQELPSIREACRLKYQARSQPKLTILVSVKRHQTRFYPTSTTDMSNSGNVINGTVVDRGVTLARYWDFFLTAHEALKGTARPAHYTVLLDEIFRPRFGTKAADELERLTHDLCYLYGRATKAVSICPPAYYADIVCERARAHRPDKFAERDSDGKSGGKTDNAGSKKPEEQYRKIPAEVHEKLRNSMYYI</sequence>
<dbReference type="SMART" id="SM01163">
    <property type="entry name" value="DUF1785"/>
    <property type="match status" value="1"/>
</dbReference>
<feature type="region of interest" description="Disordered" evidence="1">
    <location>
        <begin position="1088"/>
        <end position="1121"/>
    </location>
</feature>
<keyword evidence="4" id="KW-1185">Reference proteome</keyword>
<feature type="region of interest" description="Disordered" evidence="1">
    <location>
        <begin position="1"/>
        <end position="126"/>
    </location>
</feature>
<feature type="domain" description="Piwi" evidence="2">
    <location>
        <begin position="773"/>
        <end position="1087"/>
    </location>
</feature>
<dbReference type="EMBL" id="LFMI01000647">
    <property type="protein sequence ID" value="OTA05879.1"/>
    <property type="molecule type" value="Genomic_DNA"/>
</dbReference>
<reference evidence="3 4" key="1">
    <citation type="journal article" date="2015" name="Genome Announc.">
        <title>Genome sequence and annotation of Trichoderma parareesei, the ancestor of the cellulase producer Trichoderma reesei.</title>
        <authorList>
            <person name="Yang D."/>
            <person name="Pomraning K."/>
            <person name="Kopchinskiy A."/>
            <person name="Karimi Aghcheh R."/>
            <person name="Atanasova L."/>
            <person name="Chenthamara K."/>
            <person name="Baker S.E."/>
            <person name="Zhang R."/>
            <person name="Shen Q."/>
            <person name="Freitag M."/>
            <person name="Kubicek C.P."/>
            <person name="Druzhinina I.S."/>
        </authorList>
    </citation>
    <scope>NUCLEOTIDE SEQUENCE [LARGE SCALE GENOMIC DNA]</scope>
    <source>
        <strain evidence="3 4">CBS 125925</strain>
    </source>
</reference>
<dbReference type="GO" id="GO:0003723">
    <property type="term" value="F:RNA binding"/>
    <property type="evidence" value="ECO:0007669"/>
    <property type="project" value="InterPro"/>
</dbReference>
<feature type="compositionally biased region" description="Basic and acidic residues" evidence="1">
    <location>
        <begin position="16"/>
        <end position="33"/>
    </location>
</feature>
<dbReference type="PANTHER" id="PTHR22891">
    <property type="entry name" value="EUKARYOTIC TRANSLATION INITIATION FACTOR 2C"/>
    <property type="match status" value="1"/>
</dbReference>
<gene>
    <name evidence="3" type="ORF">A9Z42_0065850</name>
</gene>
<dbReference type="Pfam" id="PF02170">
    <property type="entry name" value="PAZ"/>
    <property type="match status" value="1"/>
</dbReference>
<dbReference type="PROSITE" id="PS50822">
    <property type="entry name" value="PIWI"/>
    <property type="match status" value="1"/>
</dbReference>
<dbReference type="Pfam" id="PF16486">
    <property type="entry name" value="ArgoN"/>
    <property type="match status" value="1"/>
</dbReference>
<dbReference type="SUPFAM" id="SSF53098">
    <property type="entry name" value="Ribonuclease H-like"/>
    <property type="match status" value="1"/>
</dbReference>
<dbReference type="CDD" id="cd04657">
    <property type="entry name" value="Piwi_ago-like"/>
    <property type="match status" value="1"/>
</dbReference>
<feature type="compositionally biased region" description="Gly residues" evidence="1">
    <location>
        <begin position="61"/>
        <end position="86"/>
    </location>
</feature>
<dbReference type="AlphaFoldDB" id="A0A2H2ZG77"/>
<comment type="caution">
    <text evidence="3">The sequence shown here is derived from an EMBL/GenBank/DDBJ whole genome shotgun (WGS) entry which is preliminary data.</text>
</comment>
<dbReference type="Pfam" id="PF02171">
    <property type="entry name" value="Piwi"/>
    <property type="match status" value="1"/>
</dbReference>
<protein>
    <submittedName>
        <fullName evidence="3">QDE2, Argonaute-like protein, essential for quelling</fullName>
    </submittedName>
</protein>
<dbReference type="OrthoDB" id="10252740at2759"/>
<evidence type="ECO:0000259" key="2">
    <source>
        <dbReference type="PROSITE" id="PS50822"/>
    </source>
</evidence>
<dbReference type="InterPro" id="IPR003165">
    <property type="entry name" value="Piwi"/>
</dbReference>
<feature type="compositionally biased region" description="Gly residues" evidence="1">
    <location>
        <begin position="172"/>
        <end position="181"/>
    </location>
</feature>
<dbReference type="InterPro" id="IPR045246">
    <property type="entry name" value="Piwi_ago-like"/>
</dbReference>
<evidence type="ECO:0000313" key="3">
    <source>
        <dbReference type="EMBL" id="OTA05879.1"/>
    </source>
</evidence>